<accession>A0A6G9ZDK9</accession>
<protein>
    <submittedName>
        <fullName evidence="1">Uncharacterized protein</fullName>
    </submittedName>
</protein>
<dbReference type="Proteomes" id="UP000500953">
    <property type="component" value="Chromosome"/>
</dbReference>
<reference evidence="1 2" key="1">
    <citation type="journal article" date="2019" name="ACS Chem. Biol.">
        <title>Identification and Mobilization of a Cryptic Antibiotic Biosynthesis Gene Locus from a Human-Pathogenic Nocardia Isolate.</title>
        <authorList>
            <person name="Herisse M."/>
            <person name="Ishida K."/>
            <person name="Porter J.L."/>
            <person name="Howden B."/>
            <person name="Hertweck C."/>
            <person name="Stinear T.P."/>
            <person name="Pidot S.J."/>
        </authorList>
    </citation>
    <scope>NUCLEOTIDE SEQUENCE [LARGE SCALE GENOMIC DNA]</scope>
    <source>
        <strain evidence="1 2">AUSMDU00012715</strain>
    </source>
</reference>
<name>A0A6G9ZDK9_9NOCA</name>
<organism evidence="1 2">
    <name type="scientific">Nocardia terpenica</name>
    <dbReference type="NCBI Taxonomy" id="455432"/>
    <lineage>
        <taxon>Bacteria</taxon>
        <taxon>Bacillati</taxon>
        <taxon>Actinomycetota</taxon>
        <taxon>Actinomycetes</taxon>
        <taxon>Mycobacteriales</taxon>
        <taxon>Nocardiaceae</taxon>
        <taxon>Nocardia</taxon>
    </lineage>
</organism>
<dbReference type="RefSeq" id="WP_167491023.1">
    <property type="nucleotide sequence ID" value="NZ_CP046173.1"/>
</dbReference>
<sequence>MGLADEEGWDDPTPIQRLRQRLLGWETLSAEEAAKLLRAPVPAAFPDDGYTIRKACIEYLRLIGDPQWQQRMNDLDRHGFHRYWADYDAVVWGPWREPATPLQQYLNALKFCDEDSRVATAVQLRNQGAPAPVAADGAEICRAWCQLRVLIGDPRGPELLKWSETVAGKSCGEPEAG</sequence>
<evidence type="ECO:0000313" key="2">
    <source>
        <dbReference type="Proteomes" id="UP000500953"/>
    </source>
</evidence>
<gene>
    <name evidence="1" type="ORF">F6W96_40935</name>
</gene>
<proteinExistence type="predicted"/>
<evidence type="ECO:0000313" key="1">
    <source>
        <dbReference type="EMBL" id="QIS23705.1"/>
    </source>
</evidence>
<dbReference type="EMBL" id="CP046173">
    <property type="protein sequence ID" value="QIS23705.1"/>
    <property type="molecule type" value="Genomic_DNA"/>
</dbReference>
<dbReference type="AlphaFoldDB" id="A0A6G9ZDK9"/>